<name>A0ABT2UPF6_9BACL</name>
<organism evidence="2 3">
    <name type="scientific">Paenibacillus baimaensis</name>
    <dbReference type="NCBI Taxonomy" id="2982185"/>
    <lineage>
        <taxon>Bacteria</taxon>
        <taxon>Bacillati</taxon>
        <taxon>Bacillota</taxon>
        <taxon>Bacilli</taxon>
        <taxon>Bacillales</taxon>
        <taxon>Paenibacillaceae</taxon>
        <taxon>Paenibacillus</taxon>
    </lineage>
</organism>
<gene>
    <name evidence="2" type="ORF">OB236_26885</name>
</gene>
<proteinExistence type="predicted"/>
<dbReference type="PANTHER" id="PTHR48079">
    <property type="entry name" value="PROTEIN YEEZ"/>
    <property type="match status" value="1"/>
</dbReference>
<dbReference type="Gene3D" id="3.40.50.720">
    <property type="entry name" value="NAD(P)-binding Rossmann-like Domain"/>
    <property type="match status" value="1"/>
</dbReference>
<dbReference type="PANTHER" id="PTHR48079:SF6">
    <property type="entry name" value="NAD(P)-BINDING DOMAIN-CONTAINING PROTEIN-RELATED"/>
    <property type="match status" value="1"/>
</dbReference>
<protein>
    <submittedName>
        <fullName evidence="2">NAD(P)-dependent oxidoreductase</fullName>
    </submittedName>
</protein>
<comment type="caution">
    <text evidence="2">The sequence shown here is derived from an EMBL/GenBank/DDBJ whole genome shotgun (WGS) entry which is preliminary data.</text>
</comment>
<dbReference type="InterPro" id="IPR051783">
    <property type="entry name" value="NAD(P)-dependent_oxidoreduct"/>
</dbReference>
<keyword evidence="3" id="KW-1185">Reference proteome</keyword>
<feature type="domain" description="NAD-dependent epimerase/dehydratase" evidence="1">
    <location>
        <begin position="3"/>
        <end position="228"/>
    </location>
</feature>
<dbReference type="EMBL" id="JAOQIO010000095">
    <property type="protein sequence ID" value="MCU6795747.1"/>
    <property type="molecule type" value="Genomic_DNA"/>
</dbReference>
<dbReference type="Pfam" id="PF01370">
    <property type="entry name" value="Epimerase"/>
    <property type="match status" value="1"/>
</dbReference>
<dbReference type="InterPro" id="IPR001509">
    <property type="entry name" value="Epimerase_deHydtase"/>
</dbReference>
<dbReference type="SUPFAM" id="SSF51735">
    <property type="entry name" value="NAD(P)-binding Rossmann-fold domains"/>
    <property type="match status" value="1"/>
</dbReference>
<evidence type="ECO:0000313" key="2">
    <source>
        <dbReference type="EMBL" id="MCU6795747.1"/>
    </source>
</evidence>
<reference evidence="2 3" key="1">
    <citation type="submission" date="2022-09" db="EMBL/GenBank/DDBJ databases">
        <authorList>
            <person name="Han X.L."/>
            <person name="Wang Q."/>
            <person name="Lu T."/>
        </authorList>
    </citation>
    <scope>NUCLEOTIDE SEQUENCE [LARGE SCALE GENOMIC DNA]</scope>
    <source>
        <strain evidence="2 3">WQ 127069</strain>
    </source>
</reference>
<evidence type="ECO:0000259" key="1">
    <source>
        <dbReference type="Pfam" id="PF01370"/>
    </source>
</evidence>
<accession>A0ABT2UPF6</accession>
<dbReference type="Proteomes" id="UP001652445">
    <property type="component" value="Unassembled WGS sequence"/>
</dbReference>
<sequence>MKALVTGGTGFLGGRLAERLLDAGSEVTIIGRNAAIGVKFAAKGARFIEADLRDEQAIVNACLGQEAVFHCGALSSPWGTYRDFFETNVKGTRHILHGCRIHKVQRLVHVSTPSVYFNFTDRLNISEADPLPTRFANAYAATKRLAEVEVLQAISAGLQAMIIRPRAIFGPGDSSILPRIIRANASRGVPIINGGHAWMDLTYIDNVVDALLLCQQAPDLAWGRIFNISNDEPVQLSTIIPRLFAMLDIPLRAKAVSYRAAYGLAAMLELAAYLLPGNHEPLLTRYSVGILGRSQTLDISAARQMLGYTPQVSIEEGLQAFAAVWRTPL</sequence>
<evidence type="ECO:0000313" key="3">
    <source>
        <dbReference type="Proteomes" id="UP001652445"/>
    </source>
</evidence>
<dbReference type="RefSeq" id="WP_262686693.1">
    <property type="nucleotide sequence ID" value="NZ_JAOQIO010000095.1"/>
</dbReference>
<dbReference type="InterPro" id="IPR036291">
    <property type="entry name" value="NAD(P)-bd_dom_sf"/>
</dbReference>